<keyword evidence="8" id="KW-1185">Reference proteome</keyword>
<evidence type="ECO:0000313" key="7">
    <source>
        <dbReference type="EMBL" id="KLN61123.1"/>
    </source>
</evidence>
<feature type="domain" description="Helicase ATP-binding" evidence="5">
    <location>
        <begin position="14"/>
        <end position="178"/>
    </location>
</feature>
<dbReference type="STRING" id="1489064.WH96_08115"/>
<evidence type="ECO:0000256" key="3">
    <source>
        <dbReference type="ARBA" id="ARBA00022806"/>
    </source>
</evidence>
<name>A0A0H2MFJ1_9PROT</name>
<keyword evidence="4" id="KW-0067">ATP-binding</keyword>
<gene>
    <name evidence="7" type="ORF">WH96_08115</name>
</gene>
<dbReference type="GO" id="GO:0005524">
    <property type="term" value="F:ATP binding"/>
    <property type="evidence" value="ECO:0007669"/>
    <property type="project" value="UniProtKB-KW"/>
</dbReference>
<dbReference type="Pfam" id="PF08482">
    <property type="entry name" value="HrpB_C"/>
    <property type="match status" value="1"/>
</dbReference>
<dbReference type="InterPro" id="IPR014001">
    <property type="entry name" value="Helicase_ATP-bd"/>
</dbReference>
<dbReference type="PIRSF" id="PIRSF005496">
    <property type="entry name" value="ATP_hel_hrpB"/>
    <property type="match status" value="1"/>
</dbReference>
<dbReference type="Gene3D" id="3.40.50.300">
    <property type="entry name" value="P-loop containing nucleotide triphosphate hydrolases"/>
    <property type="match status" value="2"/>
</dbReference>
<keyword evidence="2" id="KW-0378">Hydrolase</keyword>
<evidence type="ECO:0000313" key="8">
    <source>
        <dbReference type="Proteomes" id="UP000035444"/>
    </source>
</evidence>
<dbReference type="PATRIC" id="fig|1489064.4.peg.2886"/>
<keyword evidence="3" id="KW-0347">Helicase</keyword>
<proteinExistence type="predicted"/>
<keyword evidence="1" id="KW-0547">Nucleotide-binding</keyword>
<dbReference type="InterPro" id="IPR001650">
    <property type="entry name" value="Helicase_C-like"/>
</dbReference>
<dbReference type="SUPFAM" id="SSF52540">
    <property type="entry name" value="P-loop containing nucleoside triphosphate hydrolases"/>
    <property type="match status" value="1"/>
</dbReference>
<dbReference type="RefSeq" id="WP_047763672.1">
    <property type="nucleotide sequence ID" value="NZ_LAQL01000005.1"/>
</dbReference>
<dbReference type="FunFam" id="3.40.50.300:FF:002125">
    <property type="entry name" value="ATP-dependent helicase HrpB"/>
    <property type="match status" value="1"/>
</dbReference>
<dbReference type="InterPro" id="IPR049614">
    <property type="entry name" value="HrpB_DEXH"/>
</dbReference>
<sequence>MTGLPIDSVLPQIAQKFAENASLVLQAPPGAGKTTGVPLHLLQSDWLSDSKIIMLEPRRLAARAAATRMAELLGEDLGETVGYRIRLEKKVSARTRIEVVTEGILTRMLQNDPELSGVGLVIFDEFHERSLQADLGLALCLEVQAALRDDLRILVMSATLDGQAVSRLMGDAPVITSEGRSFPVEIKYGRETERRNIPFDMADKIEEVLAEERGSILAFLPGVGEIKRVESLLKAKKTMANVEIYPLYGDLPMAKQRKAIEPVKGGQRKVVLATSIAETSLTIDGIRIIVDCGFRRSPLFDPSSGLTRLETIRVSRASADQRAGRAGRLEPGICYRLWQESQNGALALQDRPEIQEADLCSLVLELLNWGAADPEELSWCTIPPKSSWKQALELLRSLGAIDHSDHITAHGKKMSRLPVHPRLAHMLVTGKAEDAGWLACLIAGLLTERDILQQGGNRTRADLLVRIDAFTRKSRDKGFEFDAYRLKQVKRTAEQYARSLGVTPDKEFDTTNAGGLVSLAYPDRIGKLRKNTAGRFKLSGGKGAELDELDPLASKPYLVMTNIGGAGASARVYQAIEVSEGQVRKFHAKTIVLEDQVRLDEAKGLFLGERVERCGEVILKAIRVKEPDQEAIKQEIVQLVRGKGLTVLEPDVGFEHFYRRVISAGVLSEEADWPDFSEAGLISSLEIWLLPYLDGVTTLKSLQALDLKNILLSSLDWNKRQFLKENFPERIELPTGNTAKINYIDPKLPILEVRLQELFGLSVTPSIFGGRIPLRLHLLSPARRPLQVTSDLAGFWANTYHDVKKDMKGRYPRHYWPDDPLIAEPTSKTKKNMNKARR</sequence>
<dbReference type="Proteomes" id="UP000035444">
    <property type="component" value="Unassembled WGS sequence"/>
</dbReference>
<dbReference type="PANTHER" id="PTHR43519:SF1">
    <property type="entry name" value="ATP-DEPENDENT RNA HELICASE HRPB"/>
    <property type="match status" value="1"/>
</dbReference>
<dbReference type="PANTHER" id="PTHR43519">
    <property type="entry name" value="ATP-DEPENDENT RNA HELICASE HRPB"/>
    <property type="match status" value="1"/>
</dbReference>
<dbReference type="PROSITE" id="PS51192">
    <property type="entry name" value="HELICASE_ATP_BIND_1"/>
    <property type="match status" value="1"/>
</dbReference>
<dbReference type="Pfam" id="PF00270">
    <property type="entry name" value="DEAD"/>
    <property type="match status" value="1"/>
</dbReference>
<dbReference type="InterPro" id="IPR048333">
    <property type="entry name" value="HA2_WH"/>
</dbReference>
<dbReference type="InterPro" id="IPR010225">
    <property type="entry name" value="HrpB"/>
</dbReference>
<dbReference type="SMART" id="SM00487">
    <property type="entry name" value="DEXDc"/>
    <property type="match status" value="1"/>
</dbReference>
<dbReference type="InterPro" id="IPR013689">
    <property type="entry name" value="RNA_helicase_ATP-dep_HrpB_C"/>
</dbReference>
<evidence type="ECO:0000256" key="4">
    <source>
        <dbReference type="ARBA" id="ARBA00022840"/>
    </source>
</evidence>
<evidence type="ECO:0000259" key="6">
    <source>
        <dbReference type="PROSITE" id="PS51194"/>
    </source>
</evidence>
<dbReference type="SMART" id="SM00847">
    <property type="entry name" value="HA2"/>
    <property type="match status" value="1"/>
</dbReference>
<dbReference type="CDD" id="cd17990">
    <property type="entry name" value="DEXHc_HrpB"/>
    <property type="match status" value="1"/>
</dbReference>
<protein>
    <recommendedName>
        <fullName evidence="9">ATP-dependent helicase</fullName>
    </recommendedName>
</protein>
<organism evidence="7 8">
    <name type="scientific">Kiloniella spongiae</name>
    <dbReference type="NCBI Taxonomy" id="1489064"/>
    <lineage>
        <taxon>Bacteria</taxon>
        <taxon>Pseudomonadati</taxon>
        <taxon>Pseudomonadota</taxon>
        <taxon>Alphaproteobacteria</taxon>
        <taxon>Rhodospirillales</taxon>
        <taxon>Kiloniellaceae</taxon>
        <taxon>Kiloniella</taxon>
    </lineage>
</organism>
<evidence type="ECO:0000256" key="2">
    <source>
        <dbReference type="ARBA" id="ARBA00022801"/>
    </source>
</evidence>
<dbReference type="Pfam" id="PF00271">
    <property type="entry name" value="Helicase_C"/>
    <property type="match status" value="1"/>
</dbReference>
<dbReference type="AlphaFoldDB" id="A0A0H2MFJ1"/>
<comment type="caution">
    <text evidence="7">The sequence shown here is derived from an EMBL/GenBank/DDBJ whole genome shotgun (WGS) entry which is preliminary data.</text>
</comment>
<dbReference type="InterPro" id="IPR007502">
    <property type="entry name" value="Helicase-assoc_dom"/>
</dbReference>
<dbReference type="GO" id="GO:0003676">
    <property type="term" value="F:nucleic acid binding"/>
    <property type="evidence" value="ECO:0007669"/>
    <property type="project" value="InterPro"/>
</dbReference>
<dbReference type="NCBIfam" id="TIGR01970">
    <property type="entry name" value="DEAH_box_HrpB"/>
    <property type="match status" value="1"/>
</dbReference>
<dbReference type="Gene3D" id="1.20.120.1080">
    <property type="match status" value="1"/>
</dbReference>
<accession>A0A0H2MFJ1</accession>
<evidence type="ECO:0008006" key="9">
    <source>
        <dbReference type="Google" id="ProtNLM"/>
    </source>
</evidence>
<dbReference type="CDD" id="cd18791">
    <property type="entry name" value="SF2_C_RHA"/>
    <property type="match status" value="1"/>
</dbReference>
<dbReference type="SMART" id="SM00490">
    <property type="entry name" value="HELICc"/>
    <property type="match status" value="1"/>
</dbReference>
<dbReference type="Pfam" id="PF04408">
    <property type="entry name" value="WHD_HA2"/>
    <property type="match status" value="1"/>
</dbReference>
<evidence type="ECO:0000256" key="1">
    <source>
        <dbReference type="ARBA" id="ARBA00022741"/>
    </source>
</evidence>
<dbReference type="PROSITE" id="PS51194">
    <property type="entry name" value="HELICASE_CTER"/>
    <property type="match status" value="1"/>
</dbReference>
<dbReference type="InterPro" id="IPR011545">
    <property type="entry name" value="DEAD/DEAH_box_helicase_dom"/>
</dbReference>
<evidence type="ECO:0000259" key="5">
    <source>
        <dbReference type="PROSITE" id="PS51192"/>
    </source>
</evidence>
<reference evidence="7 8" key="1">
    <citation type="submission" date="2015-03" db="EMBL/GenBank/DDBJ databases">
        <title>Genome Sequence of Kiloniella spongiae MEBiC09566, isolated from a marine sponge.</title>
        <authorList>
            <person name="Shao Z."/>
            <person name="Wang L."/>
            <person name="Li X."/>
        </authorList>
    </citation>
    <scope>NUCLEOTIDE SEQUENCE [LARGE SCALE GENOMIC DNA]</scope>
    <source>
        <strain evidence="7 8">MEBiC09566</strain>
    </source>
</reference>
<dbReference type="GO" id="GO:0016787">
    <property type="term" value="F:hydrolase activity"/>
    <property type="evidence" value="ECO:0007669"/>
    <property type="project" value="UniProtKB-KW"/>
</dbReference>
<dbReference type="OrthoDB" id="9805617at2"/>
<dbReference type="InterPro" id="IPR027417">
    <property type="entry name" value="P-loop_NTPase"/>
</dbReference>
<feature type="domain" description="Helicase C-terminal" evidence="6">
    <location>
        <begin position="204"/>
        <end position="370"/>
    </location>
</feature>
<dbReference type="EMBL" id="LAQL01000005">
    <property type="protein sequence ID" value="KLN61123.1"/>
    <property type="molecule type" value="Genomic_DNA"/>
</dbReference>
<dbReference type="GO" id="GO:0004386">
    <property type="term" value="F:helicase activity"/>
    <property type="evidence" value="ECO:0007669"/>
    <property type="project" value="UniProtKB-KW"/>
</dbReference>